<dbReference type="Proteomes" id="UP001064489">
    <property type="component" value="Chromosome 7"/>
</dbReference>
<keyword evidence="3" id="KW-1185">Reference proteome</keyword>
<name>A0AAD5IP62_ACENE</name>
<dbReference type="AlphaFoldDB" id="A0AAD5IP62"/>
<feature type="compositionally biased region" description="Polar residues" evidence="1">
    <location>
        <begin position="68"/>
        <end position="80"/>
    </location>
</feature>
<evidence type="ECO:0000313" key="3">
    <source>
        <dbReference type="Proteomes" id="UP001064489"/>
    </source>
</evidence>
<accession>A0AAD5IP62</accession>
<reference evidence="2" key="2">
    <citation type="submission" date="2023-02" db="EMBL/GenBank/DDBJ databases">
        <authorList>
            <person name="Swenson N.G."/>
            <person name="Wegrzyn J.L."/>
            <person name="Mcevoy S.L."/>
        </authorList>
    </citation>
    <scope>NUCLEOTIDE SEQUENCE</scope>
    <source>
        <strain evidence="2">91603</strain>
        <tissue evidence="2">Leaf</tissue>
    </source>
</reference>
<protein>
    <submittedName>
        <fullName evidence="2">Uncharacterized protein</fullName>
    </submittedName>
</protein>
<comment type="caution">
    <text evidence="2">The sequence shown here is derived from an EMBL/GenBank/DDBJ whole genome shotgun (WGS) entry which is preliminary data.</text>
</comment>
<feature type="compositionally biased region" description="Basic and acidic residues" evidence="1">
    <location>
        <begin position="98"/>
        <end position="109"/>
    </location>
</feature>
<dbReference type="EMBL" id="JAJSOW010000104">
    <property type="protein sequence ID" value="KAI9170348.1"/>
    <property type="molecule type" value="Genomic_DNA"/>
</dbReference>
<feature type="compositionally biased region" description="Basic and acidic residues" evidence="1">
    <location>
        <begin position="153"/>
        <end position="162"/>
    </location>
</feature>
<gene>
    <name evidence="2" type="ORF">LWI28_026628</name>
</gene>
<evidence type="ECO:0000313" key="2">
    <source>
        <dbReference type="EMBL" id="KAI9170348.1"/>
    </source>
</evidence>
<evidence type="ECO:0000256" key="1">
    <source>
        <dbReference type="SAM" id="MobiDB-lite"/>
    </source>
</evidence>
<feature type="region of interest" description="Disordered" evidence="1">
    <location>
        <begin position="56"/>
        <end position="109"/>
    </location>
</feature>
<feature type="region of interest" description="Disordered" evidence="1">
    <location>
        <begin position="189"/>
        <end position="221"/>
    </location>
</feature>
<proteinExistence type="predicted"/>
<sequence>MYSVAKIFNFSSATASASSSSTLLQCCSFIQFEHYHRLHQLFTSLPCFDIDKVIQQQEDSKQNPPKPSSSTDSTANQNGNAWIRNRQRSRHQQVAPQKQEEERDHKNDAESKLEGNILFIEGKYEEALVKYEVALGVASKDGEPCLETEEATGVEKDTEDTSKKRRKKESKLTVKSALSAAFAKYADKIGKKSNNSPGKKGGETSATKSGDEYGSIGEGATGRCNGNGSECIVHPRQGKQMLSVHYSSRRMHIHIEGGSSIFLCLEFHLLT</sequence>
<reference evidence="2" key="1">
    <citation type="journal article" date="2022" name="Plant J.">
        <title>Strategies of tolerance reflected in two North American maple genomes.</title>
        <authorList>
            <person name="McEvoy S.L."/>
            <person name="Sezen U.U."/>
            <person name="Trouern-Trend A."/>
            <person name="McMahon S.M."/>
            <person name="Schaberg P.G."/>
            <person name="Yang J."/>
            <person name="Wegrzyn J.L."/>
            <person name="Swenson N.G."/>
        </authorList>
    </citation>
    <scope>NUCLEOTIDE SEQUENCE</scope>
    <source>
        <strain evidence="2">91603</strain>
    </source>
</reference>
<feature type="region of interest" description="Disordered" evidence="1">
    <location>
        <begin position="146"/>
        <end position="170"/>
    </location>
</feature>
<organism evidence="2 3">
    <name type="scientific">Acer negundo</name>
    <name type="common">Box elder</name>
    <dbReference type="NCBI Taxonomy" id="4023"/>
    <lineage>
        <taxon>Eukaryota</taxon>
        <taxon>Viridiplantae</taxon>
        <taxon>Streptophyta</taxon>
        <taxon>Embryophyta</taxon>
        <taxon>Tracheophyta</taxon>
        <taxon>Spermatophyta</taxon>
        <taxon>Magnoliopsida</taxon>
        <taxon>eudicotyledons</taxon>
        <taxon>Gunneridae</taxon>
        <taxon>Pentapetalae</taxon>
        <taxon>rosids</taxon>
        <taxon>malvids</taxon>
        <taxon>Sapindales</taxon>
        <taxon>Sapindaceae</taxon>
        <taxon>Hippocastanoideae</taxon>
        <taxon>Acereae</taxon>
        <taxon>Acer</taxon>
    </lineage>
</organism>